<dbReference type="GO" id="GO:0015297">
    <property type="term" value="F:antiporter activity"/>
    <property type="evidence" value="ECO:0007669"/>
    <property type="project" value="UniProtKB-KW"/>
</dbReference>
<dbReference type="GO" id="GO:0006813">
    <property type="term" value="P:potassium ion transport"/>
    <property type="evidence" value="ECO:0007669"/>
    <property type="project" value="UniProtKB-KW"/>
</dbReference>
<evidence type="ECO:0000256" key="9">
    <source>
        <dbReference type="ARBA" id="ARBA00022989"/>
    </source>
</evidence>
<comment type="function">
    <text evidence="1">Part of a potassium transport system.</text>
</comment>
<keyword evidence="6" id="KW-0633">Potassium transport</keyword>
<keyword evidence="11 12" id="KW-0472">Membrane</keyword>
<dbReference type="InterPro" id="IPR038770">
    <property type="entry name" value="Na+/solute_symporter_sf"/>
</dbReference>
<keyword evidence="7 12" id="KW-0812">Transmembrane</keyword>
<keyword evidence="8" id="KW-0630">Potassium</keyword>
<dbReference type="GO" id="GO:0005886">
    <property type="term" value="C:plasma membrane"/>
    <property type="evidence" value="ECO:0007669"/>
    <property type="project" value="UniProtKB-SubCell"/>
</dbReference>
<evidence type="ECO:0000256" key="10">
    <source>
        <dbReference type="ARBA" id="ARBA00023065"/>
    </source>
</evidence>
<evidence type="ECO:0000256" key="7">
    <source>
        <dbReference type="ARBA" id="ARBA00022692"/>
    </source>
</evidence>
<dbReference type="InterPro" id="IPR036291">
    <property type="entry name" value="NAD(P)-bd_dom_sf"/>
</dbReference>
<feature type="transmembrane region" description="Helical" evidence="12">
    <location>
        <begin position="299"/>
        <end position="322"/>
    </location>
</feature>
<accession>A0ABD5YL44</accession>
<dbReference type="Gene3D" id="3.30.70.1450">
    <property type="entry name" value="Regulator of K+ conductance, C-terminal domain"/>
    <property type="match status" value="1"/>
</dbReference>
<keyword evidence="5" id="KW-1003">Cell membrane</keyword>
<keyword evidence="15" id="KW-1185">Reference proteome</keyword>
<feature type="domain" description="RCK N-terminal" evidence="13">
    <location>
        <begin position="398"/>
        <end position="514"/>
    </location>
</feature>
<feature type="transmembrane region" description="Helical" evidence="12">
    <location>
        <begin position="187"/>
        <end position="209"/>
    </location>
</feature>
<dbReference type="AlphaFoldDB" id="A0ABD5YL44"/>
<keyword evidence="9 12" id="KW-1133">Transmembrane helix</keyword>
<dbReference type="InterPro" id="IPR006036">
    <property type="entry name" value="K_uptake_TrkA"/>
</dbReference>
<feature type="transmembrane region" description="Helical" evidence="12">
    <location>
        <begin position="363"/>
        <end position="382"/>
    </location>
</feature>
<comment type="caution">
    <text evidence="14">The sequence shown here is derived from an EMBL/GenBank/DDBJ whole genome shotgun (WGS) entry which is preliminary data.</text>
</comment>
<sequence length="613" mass="65722">MSSSILQIFAIVIGLGVAAQVLADRFQVPSVPFLIIAGIAIGPEGLGLLTRETFGGALTPIVGLSVSIIIFEGAFNLNTTKLRQAPSETLGLITIGAIIAFVGTAVVVHIAVGALWGVSLLVGALLVATGPTVIRPILSVVHVRERVAATLETEGVVNDVTAAILAVAIYEAVTLQETDFTAFLRAFFSRLGIGVLIGCVVGLCVWYVLKHIDLSPRNAPQYSRLLVLASAVVAHASAETFSGEAGIVAAATVGLLLGNTDLPYEANIAEFKDDLTLLVLSFIFIMLASLIDFDSLEALGVGGLIVILAVVFVIRPLLVFVSARGDRFTLHEKLFMSFVAPRGIIPASVATLFALRIQEVRPISATRLAGTVFLVILVTVVFEGGFARHIAEYLDVIPQRVIIIGGGSVGRTLAERYVEDGQRVEIVESDRKQLEAARDAGFIVHAGDGTDPDVLPAAGIRNAKLLVAATDDDEANLRIAELAIETFNITSVIARVNMRENTEQFERLGAETLPTSLTEAWAVGDLTDETSWIVQFLRSRAIRELVVKTPDLIGVTPDEFEATLPQNTILAAVVRDGEIKSWNSSFTFERNDSLILLGWEDEIQRVIDQYPTQ</sequence>
<dbReference type="Pfam" id="PF00999">
    <property type="entry name" value="Na_H_Exchanger"/>
    <property type="match status" value="1"/>
</dbReference>
<evidence type="ECO:0000259" key="13">
    <source>
        <dbReference type="PROSITE" id="PS51201"/>
    </source>
</evidence>
<dbReference type="PROSITE" id="PS51201">
    <property type="entry name" value="RCK_N"/>
    <property type="match status" value="1"/>
</dbReference>
<dbReference type="Pfam" id="PF02254">
    <property type="entry name" value="TrkA_N"/>
    <property type="match status" value="1"/>
</dbReference>
<feature type="transmembrane region" description="Helical" evidence="12">
    <location>
        <begin position="275"/>
        <end position="293"/>
    </location>
</feature>
<evidence type="ECO:0000256" key="4">
    <source>
        <dbReference type="ARBA" id="ARBA00022449"/>
    </source>
</evidence>
<feature type="transmembrane region" description="Helical" evidence="12">
    <location>
        <begin position="89"/>
        <end position="108"/>
    </location>
</feature>
<gene>
    <name evidence="14" type="ORF">ACFQL7_06960</name>
</gene>
<dbReference type="SUPFAM" id="SSF116726">
    <property type="entry name" value="TrkA C-terminal domain-like"/>
    <property type="match status" value="1"/>
</dbReference>
<evidence type="ECO:0000256" key="11">
    <source>
        <dbReference type="ARBA" id="ARBA00023136"/>
    </source>
</evidence>
<reference evidence="14 15" key="1">
    <citation type="journal article" date="2019" name="Int. J. Syst. Evol. Microbiol.">
        <title>The Global Catalogue of Microorganisms (GCM) 10K type strain sequencing project: providing services to taxonomists for standard genome sequencing and annotation.</title>
        <authorList>
            <consortium name="The Broad Institute Genomics Platform"/>
            <consortium name="The Broad Institute Genome Sequencing Center for Infectious Disease"/>
            <person name="Wu L."/>
            <person name="Ma J."/>
        </authorList>
    </citation>
    <scope>NUCLEOTIDE SEQUENCE [LARGE SCALE GENOMIC DNA]</scope>
    <source>
        <strain evidence="14 15">RDMS1</strain>
    </source>
</reference>
<evidence type="ECO:0000256" key="5">
    <source>
        <dbReference type="ARBA" id="ARBA00022475"/>
    </source>
</evidence>
<feature type="transmembrane region" description="Helical" evidence="12">
    <location>
        <begin position="114"/>
        <end position="134"/>
    </location>
</feature>
<evidence type="ECO:0000313" key="15">
    <source>
        <dbReference type="Proteomes" id="UP001596417"/>
    </source>
</evidence>
<evidence type="ECO:0000256" key="1">
    <source>
        <dbReference type="ARBA" id="ARBA00003660"/>
    </source>
</evidence>
<dbReference type="GeneID" id="76199181"/>
<comment type="subcellular location">
    <subcellularLocation>
        <location evidence="2">Cell membrane</location>
        <topology evidence="2">Multi-pass membrane protein</topology>
    </subcellularLocation>
</comment>
<dbReference type="Proteomes" id="UP001596417">
    <property type="component" value="Unassembled WGS sequence"/>
</dbReference>
<dbReference type="Gene3D" id="3.40.50.720">
    <property type="entry name" value="NAD(P)-binding Rossmann-like Domain"/>
    <property type="match status" value="1"/>
</dbReference>
<dbReference type="SUPFAM" id="SSF51735">
    <property type="entry name" value="NAD(P)-binding Rossmann-fold domains"/>
    <property type="match status" value="1"/>
</dbReference>
<keyword evidence="3" id="KW-0813">Transport</keyword>
<name>A0ABD5YL44_9EURY</name>
<dbReference type="InterPro" id="IPR003148">
    <property type="entry name" value="RCK_N"/>
</dbReference>
<dbReference type="InterPro" id="IPR006153">
    <property type="entry name" value="Cation/H_exchanger_TM"/>
</dbReference>
<dbReference type="RefSeq" id="WP_264554852.1">
    <property type="nucleotide sequence ID" value="NZ_CP109979.1"/>
</dbReference>
<evidence type="ECO:0000256" key="3">
    <source>
        <dbReference type="ARBA" id="ARBA00022448"/>
    </source>
</evidence>
<dbReference type="EMBL" id="JBHTAX010000001">
    <property type="protein sequence ID" value="MFC7189622.1"/>
    <property type="molecule type" value="Genomic_DNA"/>
</dbReference>
<protein>
    <submittedName>
        <fullName evidence="14">Cation:proton antiporter</fullName>
    </submittedName>
</protein>
<evidence type="ECO:0000256" key="8">
    <source>
        <dbReference type="ARBA" id="ARBA00022958"/>
    </source>
</evidence>
<organism evidence="14 15">
    <name type="scientific">Halocatena marina</name>
    <dbReference type="NCBI Taxonomy" id="2934937"/>
    <lineage>
        <taxon>Archaea</taxon>
        <taxon>Methanobacteriati</taxon>
        <taxon>Methanobacteriota</taxon>
        <taxon>Stenosarchaea group</taxon>
        <taxon>Halobacteria</taxon>
        <taxon>Halobacteriales</taxon>
        <taxon>Natronomonadaceae</taxon>
        <taxon>Halocatena</taxon>
    </lineage>
</organism>
<keyword evidence="10" id="KW-0406">Ion transport</keyword>
<proteinExistence type="predicted"/>
<evidence type="ECO:0000313" key="14">
    <source>
        <dbReference type="EMBL" id="MFC7189622.1"/>
    </source>
</evidence>
<dbReference type="PRINTS" id="PR00335">
    <property type="entry name" value="KUPTAKETRKA"/>
</dbReference>
<keyword evidence="4" id="KW-0050">Antiport</keyword>
<dbReference type="PANTHER" id="PTHR32507">
    <property type="entry name" value="NA(+)/H(+) ANTIPORTER 1"/>
    <property type="match status" value="1"/>
</dbReference>
<feature type="transmembrane region" description="Helical" evidence="12">
    <location>
        <begin position="57"/>
        <end position="77"/>
    </location>
</feature>
<dbReference type="Gene3D" id="1.20.1530.20">
    <property type="match status" value="1"/>
</dbReference>
<feature type="transmembrane region" description="Helical" evidence="12">
    <location>
        <begin position="334"/>
        <end position="357"/>
    </location>
</feature>
<dbReference type="PANTHER" id="PTHR32507:SF0">
    <property type="entry name" value="NA(+)_H(+) ANTIPORTER 2-RELATED"/>
    <property type="match status" value="1"/>
</dbReference>
<evidence type="ECO:0000256" key="6">
    <source>
        <dbReference type="ARBA" id="ARBA00022538"/>
    </source>
</evidence>
<evidence type="ECO:0000256" key="12">
    <source>
        <dbReference type="SAM" id="Phobius"/>
    </source>
</evidence>
<dbReference type="InterPro" id="IPR036721">
    <property type="entry name" value="RCK_C_sf"/>
</dbReference>
<evidence type="ECO:0000256" key="2">
    <source>
        <dbReference type="ARBA" id="ARBA00004651"/>
    </source>
</evidence>